<dbReference type="OrthoDB" id="5311681at2759"/>
<evidence type="ECO:0000313" key="3">
    <source>
        <dbReference type="Proteomes" id="UP000011761"/>
    </source>
</evidence>
<dbReference type="eggNOG" id="ENOG502T1XE">
    <property type="taxonomic scope" value="Eukaryota"/>
</dbReference>
<sequence length="558" mass="64069">MAKLLRDNVQAQENIANEVPRFVHQHELPLNLIALITAYLDDLGDLARLCRASRLLYYMTLPQLYKRVNLHSYQDIRYVNGRPEGFGGGSPFVMALNGLLTGNYAALVEEFRVYGDWREVGQEDFAKGRVPDNSMMLNILTRASTDKMIKLGKFAWQLDCKPLKTLYQGLATHSTLTNLTLRFPSGRVPRPCVLVPPIPNLRYFKVTDIDPLCYPDDISLLLLQSRKLEDLRIHFSPRMRREAEPSSSLQTYFGRCQKAHYRLNLKHFAMQNYFGNNLSAMDFVMQPHVLLSLTFFDCFGGIGTSSNNARNVYIDDTWKDIPQNIETYWRVQRVNEVAPQHVLLIRKNLARLERMYFVSPRSGQPDGTLSPEQPITPSETPTGDEEMAQLGRDYLQTFTRDHGQSMQHLLLREEWALTMDEIAELVRYCPNLEQLGLSLTHSNFAVFRLLVPYLPKLKACRILMNGWLAEHLQTTSHEERIAMLSADLYKVSADQLQWIGLGDVVYKIGGNYPHVLEDGNVEMRKEVTMVPKSEAEHVEIWKLDCLDMDLDPIAPFSR</sequence>
<gene>
    <name evidence="2" type="ORF">BAUCODRAFT_120847</name>
</gene>
<name>M2N1X4_BAUPA</name>
<dbReference type="EMBL" id="KB445553">
    <property type="protein sequence ID" value="EMC97928.1"/>
    <property type="molecule type" value="Genomic_DNA"/>
</dbReference>
<evidence type="ECO:0000313" key="2">
    <source>
        <dbReference type="EMBL" id="EMC97928.1"/>
    </source>
</evidence>
<protein>
    <recommendedName>
        <fullName evidence="4">F-box domain-containing protein</fullName>
    </recommendedName>
</protein>
<dbReference type="OMA" id="KMHWSPR"/>
<dbReference type="Proteomes" id="UP000011761">
    <property type="component" value="Unassembled WGS sequence"/>
</dbReference>
<keyword evidence="3" id="KW-1185">Reference proteome</keyword>
<evidence type="ECO:0008006" key="4">
    <source>
        <dbReference type="Google" id="ProtNLM"/>
    </source>
</evidence>
<proteinExistence type="predicted"/>
<feature type="compositionally biased region" description="Polar residues" evidence="1">
    <location>
        <begin position="361"/>
        <end position="381"/>
    </location>
</feature>
<dbReference type="HOGENOM" id="CLU_024064_1_0_1"/>
<accession>M2N1X4</accession>
<organism evidence="2 3">
    <name type="scientific">Baudoinia panamericana (strain UAMH 10762)</name>
    <name type="common">Angels' share fungus</name>
    <name type="synonym">Baudoinia compniacensis (strain UAMH 10762)</name>
    <dbReference type="NCBI Taxonomy" id="717646"/>
    <lineage>
        <taxon>Eukaryota</taxon>
        <taxon>Fungi</taxon>
        <taxon>Dikarya</taxon>
        <taxon>Ascomycota</taxon>
        <taxon>Pezizomycotina</taxon>
        <taxon>Dothideomycetes</taxon>
        <taxon>Dothideomycetidae</taxon>
        <taxon>Mycosphaerellales</taxon>
        <taxon>Teratosphaeriaceae</taxon>
        <taxon>Baudoinia</taxon>
    </lineage>
</organism>
<dbReference type="RefSeq" id="XP_007674800.1">
    <property type="nucleotide sequence ID" value="XM_007676610.1"/>
</dbReference>
<dbReference type="GeneID" id="19107540"/>
<feature type="region of interest" description="Disordered" evidence="1">
    <location>
        <begin position="361"/>
        <end position="386"/>
    </location>
</feature>
<evidence type="ECO:0000256" key="1">
    <source>
        <dbReference type="SAM" id="MobiDB-lite"/>
    </source>
</evidence>
<dbReference type="KEGG" id="bcom:BAUCODRAFT_120847"/>
<dbReference type="AlphaFoldDB" id="M2N1X4"/>
<reference evidence="2 3" key="1">
    <citation type="journal article" date="2012" name="PLoS Pathog.">
        <title>Diverse lifestyles and strategies of plant pathogenesis encoded in the genomes of eighteen Dothideomycetes fungi.</title>
        <authorList>
            <person name="Ohm R.A."/>
            <person name="Feau N."/>
            <person name="Henrissat B."/>
            <person name="Schoch C.L."/>
            <person name="Horwitz B.A."/>
            <person name="Barry K.W."/>
            <person name="Condon B.J."/>
            <person name="Copeland A.C."/>
            <person name="Dhillon B."/>
            <person name="Glaser F."/>
            <person name="Hesse C.N."/>
            <person name="Kosti I."/>
            <person name="LaButti K."/>
            <person name="Lindquist E.A."/>
            <person name="Lucas S."/>
            <person name="Salamov A.A."/>
            <person name="Bradshaw R.E."/>
            <person name="Ciuffetti L."/>
            <person name="Hamelin R.C."/>
            <person name="Kema G.H.J."/>
            <person name="Lawrence C."/>
            <person name="Scott J.A."/>
            <person name="Spatafora J.W."/>
            <person name="Turgeon B.G."/>
            <person name="de Wit P.J.G.M."/>
            <person name="Zhong S."/>
            <person name="Goodwin S.B."/>
            <person name="Grigoriev I.V."/>
        </authorList>
    </citation>
    <scope>NUCLEOTIDE SEQUENCE [LARGE SCALE GENOMIC DNA]</scope>
    <source>
        <strain evidence="2 3">UAMH 10762</strain>
    </source>
</reference>
<dbReference type="STRING" id="717646.M2N1X4"/>